<accession>A0A4V6WIU8</accession>
<dbReference type="EMBL" id="SUMC01000197">
    <property type="protein sequence ID" value="TJZ94868.1"/>
    <property type="molecule type" value="Genomic_DNA"/>
</dbReference>
<keyword evidence="2" id="KW-0378">Hydrolase</keyword>
<dbReference type="CDD" id="cd00085">
    <property type="entry name" value="HNHc"/>
    <property type="match status" value="1"/>
</dbReference>
<evidence type="ECO:0000313" key="3">
    <source>
        <dbReference type="Proteomes" id="UP000305778"/>
    </source>
</evidence>
<dbReference type="Gene3D" id="1.10.30.50">
    <property type="match status" value="1"/>
</dbReference>
<gene>
    <name evidence="2" type="ORF">FCI23_52830</name>
</gene>
<evidence type="ECO:0000313" key="2">
    <source>
        <dbReference type="EMBL" id="TJZ94868.1"/>
    </source>
</evidence>
<dbReference type="GO" id="GO:0004519">
    <property type="term" value="F:endonuclease activity"/>
    <property type="evidence" value="ECO:0007669"/>
    <property type="project" value="UniProtKB-KW"/>
</dbReference>
<dbReference type="AlphaFoldDB" id="A0A4V6WIU8"/>
<proteinExistence type="predicted"/>
<dbReference type="InterPro" id="IPR003615">
    <property type="entry name" value="HNH_nuc"/>
</dbReference>
<dbReference type="Proteomes" id="UP000305778">
    <property type="component" value="Unassembled WGS sequence"/>
</dbReference>
<dbReference type="GO" id="GO:0003676">
    <property type="term" value="F:nucleic acid binding"/>
    <property type="evidence" value="ECO:0007669"/>
    <property type="project" value="InterPro"/>
</dbReference>
<dbReference type="GO" id="GO:0008270">
    <property type="term" value="F:zinc ion binding"/>
    <property type="evidence" value="ECO:0007669"/>
    <property type="project" value="InterPro"/>
</dbReference>
<dbReference type="InterPro" id="IPR002711">
    <property type="entry name" value="HNH"/>
</dbReference>
<keyword evidence="2" id="KW-0540">Nuclease</keyword>
<protein>
    <submittedName>
        <fullName evidence="2">HNH endonuclease</fullName>
    </submittedName>
</protein>
<reference evidence="2 3" key="1">
    <citation type="submission" date="2019-04" db="EMBL/GenBank/DDBJ databases">
        <title>Streptomyces oryziradicis sp. nov., a novel actinomycete isolated from rhizosphere soil of rice (Oryza sativa L.).</title>
        <authorList>
            <person name="Li C."/>
        </authorList>
    </citation>
    <scope>NUCLEOTIDE SEQUENCE [LARGE SCALE GENOMIC DNA]</scope>
    <source>
        <strain evidence="2 3">NEAU-C40</strain>
    </source>
</reference>
<sequence length="76" mass="8484">MPDLPYRTKAGEPLLEADHIDDHAKGGRDYPSVMIALCPNCHRNKTHGQDGPALAERLRVVAASLHGRWQKLHPPR</sequence>
<comment type="caution">
    <text evidence="2">The sequence shown here is derived from an EMBL/GenBank/DDBJ whole genome shotgun (WGS) entry which is preliminary data.</text>
</comment>
<organism evidence="2 3">
    <name type="scientific">Actinacidiphila oryziradicis</name>
    <dbReference type="NCBI Taxonomy" id="2571141"/>
    <lineage>
        <taxon>Bacteria</taxon>
        <taxon>Bacillati</taxon>
        <taxon>Actinomycetota</taxon>
        <taxon>Actinomycetes</taxon>
        <taxon>Kitasatosporales</taxon>
        <taxon>Streptomycetaceae</taxon>
        <taxon>Actinacidiphila</taxon>
    </lineage>
</organism>
<keyword evidence="3" id="KW-1185">Reference proteome</keyword>
<feature type="domain" description="HNH" evidence="1">
    <location>
        <begin position="11"/>
        <end position="47"/>
    </location>
</feature>
<name>A0A4V6WIU8_9ACTN</name>
<keyword evidence="2" id="KW-0255">Endonuclease</keyword>
<dbReference type="OrthoDB" id="9802640at2"/>
<evidence type="ECO:0000259" key="1">
    <source>
        <dbReference type="Pfam" id="PF01844"/>
    </source>
</evidence>
<dbReference type="Pfam" id="PF01844">
    <property type="entry name" value="HNH"/>
    <property type="match status" value="1"/>
</dbReference>